<dbReference type="PANTHER" id="PTHR12049">
    <property type="entry name" value="PROTEIN ARGININE METHYLTRANSFERASE NDUFAF7, MITOCHONDRIAL"/>
    <property type="match status" value="1"/>
</dbReference>
<evidence type="ECO:0000313" key="4">
    <source>
        <dbReference type="Proteomes" id="UP000785783"/>
    </source>
</evidence>
<sequence length="273" mass="28859">MTPLKKRLLAEIAANGPMRLADYMQRALTDSEHGYYMQRRPFGQSGADGGDFITAPEVSQMFGELVGAWLADLWQRMGQPAPFCLAELGPGRGTLMADILRAATVLPAFPEAAQVHFVETSAALRASQKQAVPNATWHDDISTLPPLPTLMVANEFFDALPIQQYKKTPDGWAPIVVAAGDDTLSLSTGAAETTPFSDALTACLPEKIATGAIVESAPAVEAAMQCAAQHIAAHGGAALLIDYGHSEPACGDSFQAMRGHSFVDPLAEPGLAD</sequence>
<feature type="non-terminal residue" evidence="3">
    <location>
        <position position="273"/>
    </location>
</feature>
<dbReference type="Proteomes" id="UP000785783">
    <property type="component" value="Unassembled WGS sequence"/>
</dbReference>
<keyword evidence="2" id="KW-0808">Transferase</keyword>
<reference evidence="3" key="1">
    <citation type="submission" date="2020-10" db="EMBL/GenBank/DDBJ databases">
        <title>Microbiome of the Black Sea water column analyzed by genome centric metagenomics.</title>
        <authorList>
            <person name="Cabello-Yeves P.J."/>
            <person name="Callieri C."/>
            <person name="Picazo A."/>
            <person name="Mehrshad M."/>
            <person name="Haro-Moreno J.M."/>
            <person name="Roda-Garcia J."/>
            <person name="Dzembekova N."/>
            <person name="Slabakova V."/>
            <person name="Slabakova N."/>
            <person name="Moncheva S."/>
            <person name="Rodriguez-Valera F."/>
        </authorList>
    </citation>
    <scope>NUCLEOTIDE SEQUENCE</scope>
    <source>
        <strain evidence="3">BS307-5m-G5</strain>
    </source>
</reference>
<dbReference type="AlphaFoldDB" id="A0A937L6N2"/>
<dbReference type="PANTHER" id="PTHR12049:SF7">
    <property type="entry name" value="PROTEIN ARGININE METHYLTRANSFERASE NDUFAF7, MITOCHONDRIAL"/>
    <property type="match status" value="1"/>
</dbReference>
<evidence type="ECO:0000256" key="2">
    <source>
        <dbReference type="ARBA" id="ARBA00022679"/>
    </source>
</evidence>
<evidence type="ECO:0000256" key="1">
    <source>
        <dbReference type="ARBA" id="ARBA00022603"/>
    </source>
</evidence>
<gene>
    <name evidence="3" type="ORF">ISQ19_03200</name>
</gene>
<dbReference type="InterPro" id="IPR003788">
    <property type="entry name" value="NDUFAF7"/>
</dbReference>
<organism evidence="3 4">
    <name type="scientific">PS1 clade bacterium</name>
    <dbReference type="NCBI Taxonomy" id="2175152"/>
    <lineage>
        <taxon>Bacteria</taxon>
        <taxon>Pseudomonadati</taxon>
        <taxon>Pseudomonadota</taxon>
        <taxon>Alphaproteobacteria</taxon>
        <taxon>PS1 clade</taxon>
    </lineage>
</organism>
<name>A0A937L6N2_9PROT</name>
<proteinExistence type="predicted"/>
<dbReference type="SUPFAM" id="SSF53335">
    <property type="entry name" value="S-adenosyl-L-methionine-dependent methyltransferases"/>
    <property type="match status" value="1"/>
</dbReference>
<keyword evidence="1 3" id="KW-0489">Methyltransferase</keyword>
<protein>
    <submittedName>
        <fullName evidence="3">SAM-dependent methyltransferase</fullName>
    </submittedName>
</protein>
<dbReference type="InterPro" id="IPR038375">
    <property type="entry name" value="NDUFAF7_sf"/>
</dbReference>
<dbReference type="GO" id="GO:0035243">
    <property type="term" value="F:protein-arginine omega-N symmetric methyltransferase activity"/>
    <property type="evidence" value="ECO:0007669"/>
    <property type="project" value="TreeGrafter"/>
</dbReference>
<dbReference type="GO" id="GO:0032259">
    <property type="term" value="P:methylation"/>
    <property type="evidence" value="ECO:0007669"/>
    <property type="project" value="UniProtKB-KW"/>
</dbReference>
<dbReference type="EMBL" id="JADHOK010000027">
    <property type="protein sequence ID" value="MBL6761685.1"/>
    <property type="molecule type" value="Genomic_DNA"/>
</dbReference>
<dbReference type="Pfam" id="PF02636">
    <property type="entry name" value="Methyltransf_28"/>
    <property type="match status" value="1"/>
</dbReference>
<evidence type="ECO:0000313" key="3">
    <source>
        <dbReference type="EMBL" id="MBL6761685.1"/>
    </source>
</evidence>
<accession>A0A937L6N2</accession>
<dbReference type="Gene3D" id="3.40.50.12710">
    <property type="match status" value="1"/>
</dbReference>
<dbReference type="InterPro" id="IPR029063">
    <property type="entry name" value="SAM-dependent_MTases_sf"/>
</dbReference>
<comment type="caution">
    <text evidence="3">The sequence shown here is derived from an EMBL/GenBank/DDBJ whole genome shotgun (WGS) entry which is preliminary data.</text>
</comment>